<dbReference type="Gene3D" id="3.40.30.10">
    <property type="entry name" value="Glutaredoxin"/>
    <property type="match status" value="1"/>
</dbReference>
<dbReference type="Proteomes" id="UP001597118">
    <property type="component" value="Unassembled WGS sequence"/>
</dbReference>
<accession>A0ABW4IGS3</accession>
<dbReference type="InterPro" id="IPR017937">
    <property type="entry name" value="Thioredoxin_CS"/>
</dbReference>
<reference evidence="4" key="1">
    <citation type="journal article" date="2019" name="Int. J. Syst. Evol. Microbiol.">
        <title>The Global Catalogue of Microorganisms (GCM) 10K type strain sequencing project: providing services to taxonomists for standard genome sequencing and annotation.</title>
        <authorList>
            <consortium name="The Broad Institute Genomics Platform"/>
            <consortium name="The Broad Institute Genome Sequencing Center for Infectious Disease"/>
            <person name="Wu L."/>
            <person name="Ma J."/>
        </authorList>
    </citation>
    <scope>NUCLEOTIDE SEQUENCE [LARGE SCALE GENOMIC DNA]</scope>
    <source>
        <strain evidence="4">CCUG 53762</strain>
    </source>
</reference>
<dbReference type="PANTHER" id="PTHR42852">
    <property type="entry name" value="THIOL:DISULFIDE INTERCHANGE PROTEIN DSBE"/>
    <property type="match status" value="1"/>
</dbReference>
<evidence type="ECO:0000313" key="4">
    <source>
        <dbReference type="Proteomes" id="UP001597118"/>
    </source>
</evidence>
<dbReference type="Pfam" id="PF00578">
    <property type="entry name" value="AhpC-TSA"/>
    <property type="match status" value="1"/>
</dbReference>
<evidence type="ECO:0000259" key="2">
    <source>
        <dbReference type="PROSITE" id="PS51352"/>
    </source>
</evidence>
<keyword evidence="1" id="KW-0676">Redox-active center</keyword>
<protein>
    <submittedName>
        <fullName evidence="3">TlpA disulfide reductase family protein</fullName>
    </submittedName>
</protein>
<proteinExistence type="predicted"/>
<dbReference type="PROSITE" id="PS51352">
    <property type="entry name" value="THIOREDOXIN_2"/>
    <property type="match status" value="1"/>
</dbReference>
<dbReference type="EMBL" id="JBHUDG010000051">
    <property type="protein sequence ID" value="MFD1631990.1"/>
    <property type="molecule type" value="Genomic_DNA"/>
</dbReference>
<dbReference type="PROSITE" id="PS00194">
    <property type="entry name" value="THIOREDOXIN_1"/>
    <property type="match status" value="1"/>
</dbReference>
<organism evidence="3 4">
    <name type="scientific">Pseudopedobacter beijingensis</name>
    <dbReference type="NCBI Taxonomy" id="1207056"/>
    <lineage>
        <taxon>Bacteria</taxon>
        <taxon>Pseudomonadati</taxon>
        <taxon>Bacteroidota</taxon>
        <taxon>Sphingobacteriia</taxon>
        <taxon>Sphingobacteriales</taxon>
        <taxon>Sphingobacteriaceae</taxon>
        <taxon>Pseudopedobacter</taxon>
    </lineage>
</organism>
<dbReference type="SUPFAM" id="SSF52833">
    <property type="entry name" value="Thioredoxin-like"/>
    <property type="match status" value="1"/>
</dbReference>
<dbReference type="RefSeq" id="WP_379664312.1">
    <property type="nucleotide sequence ID" value="NZ_JBHUDG010000051.1"/>
</dbReference>
<gene>
    <name evidence="3" type="ORF">ACFSAH_19115</name>
</gene>
<dbReference type="PANTHER" id="PTHR42852:SF17">
    <property type="entry name" value="THIOREDOXIN-LIKE PROTEIN HI_1115"/>
    <property type="match status" value="1"/>
</dbReference>
<evidence type="ECO:0000256" key="1">
    <source>
        <dbReference type="ARBA" id="ARBA00023284"/>
    </source>
</evidence>
<dbReference type="InterPro" id="IPR013766">
    <property type="entry name" value="Thioredoxin_domain"/>
</dbReference>
<dbReference type="InterPro" id="IPR036249">
    <property type="entry name" value="Thioredoxin-like_sf"/>
</dbReference>
<sequence>MLKRVFYVILFIFSWSGIYAQDVKVTRFEELQKRIQTSSDTVYVVNFWATWCVPCVKELPYFEKLATKYKDQPLKVILYSLDFKSKIQKDVLPFLRKYKVELEVVVNECNNEKFINLVDKNWSGAIPATLVVNTKKGIRKFYEQEFTEKELEQVYISSR</sequence>
<feature type="domain" description="Thioredoxin" evidence="2">
    <location>
        <begin position="1"/>
        <end position="156"/>
    </location>
</feature>
<evidence type="ECO:0000313" key="3">
    <source>
        <dbReference type="EMBL" id="MFD1631990.1"/>
    </source>
</evidence>
<dbReference type="CDD" id="cd02966">
    <property type="entry name" value="TlpA_like_family"/>
    <property type="match status" value="1"/>
</dbReference>
<dbReference type="InterPro" id="IPR000866">
    <property type="entry name" value="AhpC/TSA"/>
</dbReference>
<comment type="caution">
    <text evidence="3">The sequence shown here is derived from an EMBL/GenBank/DDBJ whole genome shotgun (WGS) entry which is preliminary data.</text>
</comment>
<dbReference type="InterPro" id="IPR050553">
    <property type="entry name" value="Thioredoxin_ResA/DsbE_sf"/>
</dbReference>
<name>A0ABW4IGS3_9SPHI</name>
<keyword evidence="4" id="KW-1185">Reference proteome</keyword>